<evidence type="ECO:0000313" key="1">
    <source>
        <dbReference type="Ensembl" id="ENSOARP00020014426.2"/>
    </source>
</evidence>
<reference evidence="1" key="1">
    <citation type="submission" date="2020-11" db="EMBL/GenBank/DDBJ databases">
        <authorList>
            <person name="Davenport K.M."/>
            <person name="Bickhart D.M."/>
            <person name="Smith T.P.L."/>
            <person name="Murdoch B.M."/>
            <person name="Rosen B.D."/>
        </authorList>
    </citation>
    <scope>NUCLEOTIDE SEQUENCE [LARGE SCALE GENOMIC DNA]</scope>
    <source>
        <strain evidence="1">OAR_USU_Benz2616</strain>
    </source>
</reference>
<name>A0AC11BIY1_SHEEP</name>
<proteinExistence type="predicted"/>
<protein>
    <submittedName>
        <fullName evidence="1">Histamine N-methyltransferase</fullName>
    </submittedName>
</protein>
<accession>A0AC11BIY1</accession>
<sequence>MASSMRSLFTDHSRYVESFRRFLSNSTEHQCMQEFMDKKLPGMIARIGDTKSEIKILSIGGGAGEIDLQILSKVQAQYPGVHIINEVVEPSAEQITKYKELVAKTSNLENIKFAWHKETSSEYQNRMMEKKELQRWDFIHMIQMLYYVKDIPATLKFFHSLLATNAKILIILVSVFTQTLSSEPDECKQLPSSYHNLDVQEIAQLSYFQNKMPAKTLKNVPPSLFPFLMTVLSFQMLGPKSLGSSLILFFLSLSKLLLLTIYKSLANGIGSRSVMYNVCVCVYMYEATVARYFQSCRVNLPSSTTQIFAVAFLLFFLLLSLCPCSHLCGQSDLKKM</sequence>
<reference evidence="1" key="3">
    <citation type="submission" date="2025-09" db="UniProtKB">
        <authorList>
            <consortium name="Ensembl"/>
        </authorList>
    </citation>
    <scope>IDENTIFICATION</scope>
</reference>
<gene>
    <name evidence="1" type="primary">HNMT</name>
</gene>
<organism evidence="1">
    <name type="scientific">Ovis aries</name>
    <name type="common">Sheep</name>
    <dbReference type="NCBI Taxonomy" id="9940"/>
    <lineage>
        <taxon>Eukaryota</taxon>
        <taxon>Metazoa</taxon>
        <taxon>Chordata</taxon>
        <taxon>Craniata</taxon>
        <taxon>Vertebrata</taxon>
        <taxon>Euteleostomi</taxon>
        <taxon>Mammalia</taxon>
        <taxon>Eutheria</taxon>
        <taxon>Laurasiatheria</taxon>
        <taxon>Artiodactyla</taxon>
        <taxon>Ruminantia</taxon>
        <taxon>Pecora</taxon>
        <taxon>Bovidae</taxon>
        <taxon>Caprinae</taxon>
        <taxon>Ovis</taxon>
    </lineage>
</organism>
<dbReference type="Ensembl" id="ENSOART00020017484.2">
    <property type="protein sequence ID" value="ENSOARP00020014426.2"/>
    <property type="gene ID" value="ENSOARG00020034857.1"/>
</dbReference>
<reference evidence="1" key="2">
    <citation type="submission" date="2025-08" db="UniProtKB">
        <authorList>
            <consortium name="Ensembl"/>
        </authorList>
    </citation>
    <scope>IDENTIFICATION</scope>
</reference>